<reference evidence="1 2" key="1">
    <citation type="submission" date="2019-04" db="EMBL/GenBank/DDBJ databases">
        <title>An improved genome assembly and genetic linkage map for asparagus bean, Vigna unguiculata ssp. sesquipedialis.</title>
        <authorList>
            <person name="Xia Q."/>
            <person name="Zhang R."/>
            <person name="Dong Y."/>
        </authorList>
    </citation>
    <scope>NUCLEOTIDE SEQUENCE [LARGE SCALE GENOMIC DNA]</scope>
    <source>
        <tissue evidence="1">Leaf</tissue>
    </source>
</reference>
<organism evidence="1 2">
    <name type="scientific">Vigna unguiculata</name>
    <name type="common">Cowpea</name>
    <dbReference type="NCBI Taxonomy" id="3917"/>
    <lineage>
        <taxon>Eukaryota</taxon>
        <taxon>Viridiplantae</taxon>
        <taxon>Streptophyta</taxon>
        <taxon>Embryophyta</taxon>
        <taxon>Tracheophyta</taxon>
        <taxon>Spermatophyta</taxon>
        <taxon>Magnoliopsida</taxon>
        <taxon>eudicotyledons</taxon>
        <taxon>Gunneridae</taxon>
        <taxon>Pentapetalae</taxon>
        <taxon>rosids</taxon>
        <taxon>fabids</taxon>
        <taxon>Fabales</taxon>
        <taxon>Fabaceae</taxon>
        <taxon>Papilionoideae</taxon>
        <taxon>50 kb inversion clade</taxon>
        <taxon>NPAAA clade</taxon>
        <taxon>indigoferoid/millettioid clade</taxon>
        <taxon>Phaseoleae</taxon>
        <taxon>Vigna</taxon>
    </lineage>
</organism>
<dbReference type="Proteomes" id="UP000501690">
    <property type="component" value="Linkage Group LG8"/>
</dbReference>
<sequence>MVAEAGEEGECVGEGAGEEVLGEVEMEERGADGYLEREGFVDGVVEEDDGGEVGEAA</sequence>
<gene>
    <name evidence="1" type="ORF">DEO72_LG8g354</name>
</gene>
<keyword evidence="2" id="KW-1185">Reference proteome</keyword>
<evidence type="ECO:0000313" key="1">
    <source>
        <dbReference type="EMBL" id="QCE02343.1"/>
    </source>
</evidence>
<accession>A0A4D6MLW1</accession>
<protein>
    <submittedName>
        <fullName evidence="1">Uncharacterized protein</fullName>
    </submittedName>
</protein>
<name>A0A4D6MLW1_VIGUN</name>
<evidence type="ECO:0000313" key="2">
    <source>
        <dbReference type="Proteomes" id="UP000501690"/>
    </source>
</evidence>
<proteinExistence type="predicted"/>
<dbReference type="EMBL" id="CP039352">
    <property type="protein sequence ID" value="QCE02343.1"/>
    <property type="molecule type" value="Genomic_DNA"/>
</dbReference>
<dbReference type="AlphaFoldDB" id="A0A4D6MLW1"/>